<comment type="caution">
    <text evidence="1">The sequence shown here is derived from an EMBL/GenBank/DDBJ whole genome shotgun (WGS) entry which is preliminary data.</text>
</comment>
<organism evidence="1 2">
    <name type="scientific">Punica granatum</name>
    <name type="common">Pomegranate</name>
    <dbReference type="NCBI Taxonomy" id="22663"/>
    <lineage>
        <taxon>Eukaryota</taxon>
        <taxon>Viridiplantae</taxon>
        <taxon>Streptophyta</taxon>
        <taxon>Embryophyta</taxon>
        <taxon>Tracheophyta</taxon>
        <taxon>Spermatophyta</taxon>
        <taxon>Magnoliopsida</taxon>
        <taxon>eudicotyledons</taxon>
        <taxon>Gunneridae</taxon>
        <taxon>Pentapetalae</taxon>
        <taxon>rosids</taxon>
        <taxon>malvids</taxon>
        <taxon>Myrtales</taxon>
        <taxon>Lythraceae</taxon>
        <taxon>Punica</taxon>
    </lineage>
</organism>
<dbReference type="Proteomes" id="UP000197138">
    <property type="component" value="Unassembled WGS sequence"/>
</dbReference>
<reference evidence="2" key="1">
    <citation type="journal article" date="2017" name="Plant J.">
        <title>The pomegranate (Punica granatum L.) genome and the genomics of punicalagin biosynthesis.</title>
        <authorList>
            <person name="Qin G."/>
            <person name="Xu C."/>
            <person name="Ming R."/>
            <person name="Tang H."/>
            <person name="Guyot R."/>
            <person name="Kramer E.M."/>
            <person name="Hu Y."/>
            <person name="Yi X."/>
            <person name="Qi Y."/>
            <person name="Xu X."/>
            <person name="Gao Z."/>
            <person name="Pan H."/>
            <person name="Jian J."/>
            <person name="Tian Y."/>
            <person name="Yue Z."/>
            <person name="Xu Y."/>
        </authorList>
    </citation>
    <scope>NUCLEOTIDE SEQUENCE [LARGE SCALE GENOMIC DNA]</scope>
    <source>
        <strain evidence="2">cv. Dabenzi</strain>
    </source>
</reference>
<proteinExistence type="predicted"/>
<evidence type="ECO:0000313" key="1">
    <source>
        <dbReference type="EMBL" id="OWM70084.1"/>
    </source>
</evidence>
<dbReference type="AlphaFoldDB" id="A0A218WB31"/>
<name>A0A218WB31_PUNGR</name>
<dbReference type="EMBL" id="MTKT01004810">
    <property type="protein sequence ID" value="OWM70084.1"/>
    <property type="molecule type" value="Genomic_DNA"/>
</dbReference>
<accession>A0A218WB31</accession>
<sequence>MEEKLPGPEWDEVEAVVLPCISSYDYFLTLLLLRLQGGRNRLLQLSCISIALGLPGCPSARPFFAFNYSPSKIFYHVLGVLYAGEETIVDGQEGNHPGDDTPSYDPQAAVVVVVGGSSWWSSFHDDHWGKARIKATYCGWRRQRRILKGKRKFLWR</sequence>
<evidence type="ECO:0000313" key="2">
    <source>
        <dbReference type="Proteomes" id="UP000197138"/>
    </source>
</evidence>
<gene>
    <name evidence="1" type="ORF">CDL15_Pgr025934</name>
</gene>
<protein>
    <submittedName>
        <fullName evidence="1">Uncharacterized protein</fullName>
    </submittedName>
</protein>